<dbReference type="KEGG" id="acj:ACAM_1477"/>
<dbReference type="eggNOG" id="arCOG00029">
    <property type="taxonomic scope" value="Archaea"/>
</dbReference>
<dbReference type="EC" id="2.4.2.10" evidence="2 6"/>
<gene>
    <name evidence="6 8" type="primary">pyrE</name>
    <name evidence="8" type="ORF">ACAM_1477</name>
</gene>
<keyword evidence="3 6" id="KW-0328">Glycosyltransferase</keyword>
<dbReference type="InterPro" id="IPR023031">
    <property type="entry name" value="OPRT"/>
</dbReference>
<dbReference type="SUPFAM" id="SSF53271">
    <property type="entry name" value="PRTase-like"/>
    <property type="match status" value="1"/>
</dbReference>
<dbReference type="Proteomes" id="UP000016887">
    <property type="component" value="Chromosome"/>
</dbReference>
<feature type="binding site" evidence="6">
    <location>
        <position position="96"/>
    </location>
    <ligand>
        <name>5-phospho-alpha-D-ribose 1-diphosphate</name>
        <dbReference type="ChEBI" id="CHEBI:58017"/>
        <note>ligand shared between dimeric partners</note>
    </ligand>
</feature>
<comment type="function">
    <text evidence="6">Catalyzes the transfer of a ribosyl phosphate group from 5-phosphoribose 1-diphosphate to orotate, leading to the formation of orotidine monophosphate (OMP).</text>
</comment>
<accession>U3TER9</accession>
<evidence type="ECO:0000256" key="6">
    <source>
        <dbReference type="HAMAP-Rule" id="MF_01208"/>
    </source>
</evidence>
<dbReference type="GO" id="GO:0000287">
    <property type="term" value="F:magnesium ion binding"/>
    <property type="evidence" value="ECO:0007669"/>
    <property type="project" value="UniProtKB-UniRule"/>
</dbReference>
<evidence type="ECO:0000256" key="4">
    <source>
        <dbReference type="ARBA" id="ARBA00022679"/>
    </source>
</evidence>
<reference evidence="8 9" key="1">
    <citation type="journal article" date="2013" name="Appl. Environ. Microbiol.">
        <title>Variation of the Virus-Related Elements within Syntenic Genomes of the Hyperthermophilic Archaeon Aeropyrum.</title>
        <authorList>
            <person name="Daifuku T."/>
            <person name="Yoshida T."/>
            <person name="Kitamura T."/>
            <person name="Kawaichi S."/>
            <person name="Inoue T."/>
            <person name="Nomura K."/>
            <person name="Yoshida Y."/>
            <person name="Kuno S."/>
            <person name="Sako Y."/>
        </authorList>
    </citation>
    <scope>NUCLEOTIDE SEQUENCE [LARGE SCALE GENOMIC DNA]</scope>
    <source>
        <strain evidence="8 9">SY1</strain>
    </source>
</reference>
<dbReference type="GO" id="GO:0019856">
    <property type="term" value="P:pyrimidine nucleobase biosynthetic process"/>
    <property type="evidence" value="ECO:0007669"/>
    <property type="project" value="TreeGrafter"/>
</dbReference>
<dbReference type="UniPathway" id="UPA00070">
    <property type="reaction ID" value="UER00119"/>
</dbReference>
<comment type="catalytic activity">
    <reaction evidence="6">
        <text>orotidine 5'-phosphate + diphosphate = orotate + 5-phospho-alpha-D-ribose 1-diphosphate</text>
        <dbReference type="Rhea" id="RHEA:10380"/>
        <dbReference type="ChEBI" id="CHEBI:30839"/>
        <dbReference type="ChEBI" id="CHEBI:33019"/>
        <dbReference type="ChEBI" id="CHEBI:57538"/>
        <dbReference type="ChEBI" id="CHEBI:58017"/>
        <dbReference type="EC" id="2.4.2.10"/>
    </reaction>
</comment>
<dbReference type="InterPro" id="IPR029057">
    <property type="entry name" value="PRTase-like"/>
</dbReference>
<protein>
    <recommendedName>
        <fullName evidence="2 6">Orotate phosphoribosyltransferase</fullName>
        <shortName evidence="6">OPRT</shortName>
        <shortName evidence="6">OPRTase</shortName>
        <ecNumber evidence="2 6">2.4.2.10</ecNumber>
    </recommendedName>
</protein>
<name>U3TER9_9CREN</name>
<feature type="domain" description="Phosphoribosyltransferase" evidence="7">
    <location>
        <begin position="69"/>
        <end position="160"/>
    </location>
</feature>
<feature type="binding site" evidence="6">
    <location>
        <position position="153"/>
    </location>
    <ligand>
        <name>orotate</name>
        <dbReference type="ChEBI" id="CHEBI:30839"/>
    </ligand>
</feature>
<keyword evidence="5 6" id="KW-0665">Pyrimidine biosynthesis</keyword>
<dbReference type="HAMAP" id="MF_01208">
    <property type="entry name" value="PyrE"/>
    <property type="match status" value="1"/>
</dbReference>
<organism evidence="8 9">
    <name type="scientific">Aeropyrum camini SY1 = JCM 12091</name>
    <dbReference type="NCBI Taxonomy" id="1198449"/>
    <lineage>
        <taxon>Archaea</taxon>
        <taxon>Thermoproteota</taxon>
        <taxon>Thermoprotei</taxon>
        <taxon>Desulfurococcales</taxon>
        <taxon>Desulfurococcaceae</taxon>
        <taxon>Aeropyrum</taxon>
    </lineage>
</organism>
<comment type="similarity">
    <text evidence="6">Belongs to the purine/pyrimidine phosphoribosyltransferase family. PyrE subfamily.</text>
</comment>
<comment type="subunit">
    <text evidence="6">Homodimer.</text>
</comment>
<dbReference type="STRING" id="1198449.ACAM_1477"/>
<dbReference type="GeneID" id="17111115"/>
<feature type="binding site" evidence="6">
    <location>
        <position position="100"/>
    </location>
    <ligand>
        <name>5-phospho-alpha-D-ribose 1-diphosphate</name>
        <dbReference type="ChEBI" id="CHEBI:58017"/>
        <note>ligand shared between dimeric partners</note>
    </ligand>
</feature>
<evidence type="ECO:0000256" key="2">
    <source>
        <dbReference type="ARBA" id="ARBA00011971"/>
    </source>
</evidence>
<evidence type="ECO:0000256" key="3">
    <source>
        <dbReference type="ARBA" id="ARBA00022676"/>
    </source>
</evidence>
<proteinExistence type="inferred from homology"/>
<keyword evidence="9" id="KW-1185">Reference proteome</keyword>
<keyword evidence="4 6" id="KW-0808">Transferase</keyword>
<evidence type="ECO:0000313" key="8">
    <source>
        <dbReference type="EMBL" id="BAN90946.1"/>
    </source>
</evidence>
<evidence type="ECO:0000313" key="9">
    <source>
        <dbReference type="Proteomes" id="UP000016887"/>
    </source>
</evidence>
<feature type="binding site" description="in other chain" evidence="6">
    <location>
        <begin position="121"/>
        <end position="129"/>
    </location>
    <ligand>
        <name>5-phospho-alpha-D-ribose 1-diphosphate</name>
        <dbReference type="ChEBI" id="CHEBI:58017"/>
        <note>ligand shared between dimeric partners</note>
    </ligand>
</feature>
<dbReference type="CDD" id="cd06223">
    <property type="entry name" value="PRTases_typeI"/>
    <property type="match status" value="1"/>
</dbReference>
<dbReference type="NCBIfam" id="TIGR00336">
    <property type="entry name" value="pyrE"/>
    <property type="match status" value="1"/>
</dbReference>
<evidence type="ECO:0000256" key="1">
    <source>
        <dbReference type="ARBA" id="ARBA00004889"/>
    </source>
</evidence>
<dbReference type="OrthoDB" id="9089at2157"/>
<dbReference type="EMBL" id="AP012489">
    <property type="protein sequence ID" value="BAN90946.1"/>
    <property type="molecule type" value="Genomic_DNA"/>
</dbReference>
<keyword evidence="6" id="KW-0460">Magnesium</keyword>
<dbReference type="GO" id="GO:0044205">
    <property type="term" value="P:'de novo' UMP biosynthetic process"/>
    <property type="evidence" value="ECO:0007669"/>
    <property type="project" value="UniProtKB-UniRule"/>
</dbReference>
<feature type="binding site" evidence="6">
    <location>
        <position position="102"/>
    </location>
    <ligand>
        <name>5-phospho-alpha-D-ribose 1-diphosphate</name>
        <dbReference type="ChEBI" id="CHEBI:58017"/>
        <note>ligand shared between dimeric partners</note>
    </ligand>
</feature>
<evidence type="ECO:0000259" key="7">
    <source>
        <dbReference type="Pfam" id="PF00156"/>
    </source>
</evidence>
<dbReference type="AlphaFoldDB" id="U3TER9"/>
<feature type="binding site" evidence="6">
    <location>
        <position position="125"/>
    </location>
    <ligand>
        <name>orotate</name>
        <dbReference type="ChEBI" id="CHEBI:30839"/>
    </ligand>
</feature>
<comment type="caution">
    <text evidence="6">Lacks conserved residue(s) required for the propagation of feature annotation.</text>
</comment>
<dbReference type="RefSeq" id="WP_022542212.1">
    <property type="nucleotide sequence ID" value="NC_022521.1"/>
</dbReference>
<comment type="cofactor">
    <cofactor evidence="6">
        <name>Mg(2+)</name>
        <dbReference type="ChEBI" id="CHEBI:18420"/>
    </cofactor>
</comment>
<sequence>MSHEELADVLAKVLKKRGAVLRGDFVLSSGRRSSVYIDMRRLLGDESSYTVALDLLLEAGAQELARSSAVIGVATGGLPWAAMLALRLSKPLGYVRPERKGHGTGSQVEGEPPRGRVVVVDDVATTGSSIASSVEVLRNSGYTVTTALVLVDRGEGARELLASMGVRLVSVATLESILKALDRNPA</sequence>
<dbReference type="Pfam" id="PF00156">
    <property type="entry name" value="Pribosyltran"/>
    <property type="match status" value="1"/>
</dbReference>
<dbReference type="PANTHER" id="PTHR19278">
    <property type="entry name" value="OROTATE PHOSPHORIBOSYLTRANSFERASE"/>
    <property type="match status" value="1"/>
</dbReference>
<dbReference type="InterPro" id="IPR004467">
    <property type="entry name" value="Or_phspho_trans_dom"/>
</dbReference>
<dbReference type="PANTHER" id="PTHR19278:SF9">
    <property type="entry name" value="URIDINE 5'-MONOPHOSPHATE SYNTHASE"/>
    <property type="match status" value="1"/>
</dbReference>
<dbReference type="InterPro" id="IPR000836">
    <property type="entry name" value="PRTase_dom"/>
</dbReference>
<comment type="pathway">
    <text evidence="1 6">Pyrimidine metabolism; UMP biosynthesis via de novo pathway; UMP from orotate: step 1/2.</text>
</comment>
<dbReference type="GO" id="GO:0004588">
    <property type="term" value="F:orotate phosphoribosyltransferase activity"/>
    <property type="evidence" value="ECO:0007669"/>
    <property type="project" value="UniProtKB-UniRule"/>
</dbReference>
<evidence type="ECO:0000256" key="5">
    <source>
        <dbReference type="ARBA" id="ARBA00022975"/>
    </source>
</evidence>
<dbReference type="Gene3D" id="3.40.50.2020">
    <property type="match status" value="1"/>
</dbReference>